<dbReference type="InterPro" id="IPR010093">
    <property type="entry name" value="SinI_DNA-bd"/>
</dbReference>
<feature type="domain" description="HTH merR-type" evidence="2">
    <location>
        <begin position="31"/>
        <end position="79"/>
    </location>
</feature>
<dbReference type="PROSITE" id="PS50937">
    <property type="entry name" value="HTH_MERR_2"/>
    <property type="match status" value="1"/>
</dbReference>
<dbReference type="Pfam" id="PF12728">
    <property type="entry name" value="HTH_17"/>
    <property type="match status" value="1"/>
</dbReference>
<sequence>MRSQKNGESGPPNGAARPYGPRSPDDRPDLLLTPKEVAAIFGISVPTLATWAREGALPYVPTPGGHRRYRRVDVRALLEKKNTAEPARTEMEEDAVRLYEQGWSIRQVAERFECGYGAMRRILARHGVLRSRKEAADGREGPSLGTFSTEPPPPRGLQAEEAGERKRDPREGQSAVRRRRARWRQVGPQ</sequence>
<dbReference type="InterPro" id="IPR009061">
    <property type="entry name" value="DNA-bd_dom_put_sf"/>
</dbReference>
<dbReference type="RefSeq" id="WP_432705911.1">
    <property type="nucleotide sequence ID" value="NZ_BSTK01000003.1"/>
</dbReference>
<evidence type="ECO:0000256" key="1">
    <source>
        <dbReference type="SAM" id="MobiDB-lite"/>
    </source>
</evidence>
<accession>A0A9W6VTG0</accession>
<feature type="region of interest" description="Disordered" evidence="1">
    <location>
        <begin position="130"/>
        <end position="189"/>
    </location>
</feature>
<dbReference type="SUPFAM" id="SSF46955">
    <property type="entry name" value="Putative DNA-binding domain"/>
    <property type="match status" value="1"/>
</dbReference>
<proteinExistence type="predicted"/>
<comment type="caution">
    <text evidence="3">The sequence shown here is derived from an EMBL/GenBank/DDBJ whole genome shotgun (WGS) entry which is preliminary data.</text>
</comment>
<gene>
    <name evidence="3" type="ORF">Airi02_023720</name>
</gene>
<evidence type="ECO:0000259" key="2">
    <source>
        <dbReference type="PROSITE" id="PS50937"/>
    </source>
</evidence>
<evidence type="ECO:0000313" key="3">
    <source>
        <dbReference type="EMBL" id="GLY84443.1"/>
    </source>
</evidence>
<feature type="compositionally biased region" description="Basic and acidic residues" evidence="1">
    <location>
        <begin position="131"/>
        <end position="140"/>
    </location>
</feature>
<dbReference type="InterPro" id="IPR000551">
    <property type="entry name" value="MerR-type_HTH_dom"/>
</dbReference>
<dbReference type="CDD" id="cd04762">
    <property type="entry name" value="HTH_MerR-trunc"/>
    <property type="match status" value="1"/>
</dbReference>
<protein>
    <recommendedName>
        <fullName evidence="2">HTH merR-type domain-containing protein</fullName>
    </recommendedName>
</protein>
<dbReference type="InterPro" id="IPR045745">
    <property type="entry name" value="HTH_58_Actinobacteria-type"/>
</dbReference>
<organism evidence="3 4">
    <name type="scientific">Actinoallomurus iriomotensis</name>
    <dbReference type="NCBI Taxonomy" id="478107"/>
    <lineage>
        <taxon>Bacteria</taxon>
        <taxon>Bacillati</taxon>
        <taxon>Actinomycetota</taxon>
        <taxon>Actinomycetes</taxon>
        <taxon>Streptosporangiales</taxon>
        <taxon>Thermomonosporaceae</taxon>
        <taxon>Actinoallomurus</taxon>
    </lineage>
</organism>
<dbReference type="GO" id="GO:0003677">
    <property type="term" value="F:DNA binding"/>
    <property type="evidence" value="ECO:0007669"/>
    <property type="project" value="InterPro"/>
</dbReference>
<dbReference type="NCBIfam" id="TIGR01764">
    <property type="entry name" value="excise"/>
    <property type="match status" value="1"/>
</dbReference>
<dbReference type="InterPro" id="IPR041657">
    <property type="entry name" value="HTH_17"/>
</dbReference>
<reference evidence="3" key="1">
    <citation type="submission" date="2023-03" db="EMBL/GenBank/DDBJ databases">
        <title>Actinoallomurus iriomotensis NBRC 103684.</title>
        <authorList>
            <person name="Ichikawa N."/>
            <person name="Sato H."/>
            <person name="Tonouchi N."/>
        </authorList>
    </citation>
    <scope>NUCLEOTIDE SEQUENCE</scope>
    <source>
        <strain evidence="3">NBRC 103684</strain>
    </source>
</reference>
<dbReference type="Gene3D" id="1.10.10.60">
    <property type="entry name" value="Homeodomain-like"/>
    <property type="match status" value="1"/>
</dbReference>
<feature type="region of interest" description="Disordered" evidence="1">
    <location>
        <begin position="1"/>
        <end position="30"/>
    </location>
</feature>
<evidence type="ECO:0000313" key="4">
    <source>
        <dbReference type="Proteomes" id="UP001165074"/>
    </source>
</evidence>
<dbReference type="Gene3D" id="1.10.1660.10">
    <property type="match status" value="1"/>
</dbReference>
<dbReference type="GO" id="GO:0006355">
    <property type="term" value="P:regulation of DNA-templated transcription"/>
    <property type="evidence" value="ECO:0007669"/>
    <property type="project" value="InterPro"/>
</dbReference>
<dbReference type="Pfam" id="PF19575">
    <property type="entry name" value="HTH_58"/>
    <property type="match status" value="1"/>
</dbReference>
<keyword evidence="4" id="KW-1185">Reference proteome</keyword>
<feature type="compositionally biased region" description="Basic and acidic residues" evidence="1">
    <location>
        <begin position="162"/>
        <end position="171"/>
    </location>
</feature>
<dbReference type="AlphaFoldDB" id="A0A9W6VTG0"/>
<name>A0A9W6VTG0_9ACTN</name>
<dbReference type="Proteomes" id="UP001165074">
    <property type="component" value="Unassembled WGS sequence"/>
</dbReference>
<dbReference type="EMBL" id="BSTK01000003">
    <property type="protein sequence ID" value="GLY84443.1"/>
    <property type="molecule type" value="Genomic_DNA"/>
</dbReference>